<evidence type="ECO:0000313" key="2">
    <source>
        <dbReference type="Proteomes" id="UP000015106"/>
    </source>
</evidence>
<organism evidence="1 2">
    <name type="scientific">Triticum urartu</name>
    <name type="common">Red wild einkorn</name>
    <name type="synonym">Crithodium urartu</name>
    <dbReference type="NCBI Taxonomy" id="4572"/>
    <lineage>
        <taxon>Eukaryota</taxon>
        <taxon>Viridiplantae</taxon>
        <taxon>Streptophyta</taxon>
        <taxon>Embryophyta</taxon>
        <taxon>Tracheophyta</taxon>
        <taxon>Spermatophyta</taxon>
        <taxon>Magnoliopsida</taxon>
        <taxon>Liliopsida</taxon>
        <taxon>Poales</taxon>
        <taxon>Poaceae</taxon>
        <taxon>BOP clade</taxon>
        <taxon>Pooideae</taxon>
        <taxon>Triticodae</taxon>
        <taxon>Triticeae</taxon>
        <taxon>Triticinae</taxon>
        <taxon>Triticum</taxon>
    </lineage>
</organism>
<dbReference type="EnsemblPlants" id="TuG1812S0002109500.01.T01">
    <property type="protein sequence ID" value="TuG1812S0002109500.01.T01.s_cds1453"/>
    <property type="gene ID" value="TuG1812S0002109500.01"/>
</dbReference>
<dbReference type="Gramene" id="TuG1812S0002109500.01.T01">
    <property type="protein sequence ID" value="TuG1812S0002109500.01.T01.s_cds1453"/>
    <property type="gene ID" value="TuG1812S0002109500.01"/>
</dbReference>
<dbReference type="Proteomes" id="UP000015106">
    <property type="component" value="Unassembled WGS sequence"/>
</dbReference>
<dbReference type="AlphaFoldDB" id="A0A8R7VBR1"/>
<sequence length="151" mass="16365">MAVRRPENLPGLVVDLIRVELDLRPHVEEQREDPVVEPGVRQLHPLEEPHGPGTVGVDGGGRRVAALPLRPLGRIIADGLGFVLSRTAEKGVVGVETLDEIGMALEERVRPGHDGGDVDDLAPAEAREEVEELRGDVRIGREACFDLLQEG</sequence>
<accession>A0A8R7VBR1</accession>
<reference evidence="2" key="1">
    <citation type="journal article" date="2013" name="Nature">
        <title>Draft genome of the wheat A-genome progenitor Triticum urartu.</title>
        <authorList>
            <person name="Ling H.Q."/>
            <person name="Zhao S."/>
            <person name="Liu D."/>
            <person name="Wang J."/>
            <person name="Sun H."/>
            <person name="Zhang C."/>
            <person name="Fan H."/>
            <person name="Li D."/>
            <person name="Dong L."/>
            <person name="Tao Y."/>
            <person name="Gao C."/>
            <person name="Wu H."/>
            <person name="Li Y."/>
            <person name="Cui Y."/>
            <person name="Guo X."/>
            <person name="Zheng S."/>
            <person name="Wang B."/>
            <person name="Yu K."/>
            <person name="Liang Q."/>
            <person name="Yang W."/>
            <person name="Lou X."/>
            <person name="Chen J."/>
            <person name="Feng M."/>
            <person name="Jian J."/>
            <person name="Zhang X."/>
            <person name="Luo G."/>
            <person name="Jiang Y."/>
            <person name="Liu J."/>
            <person name="Wang Z."/>
            <person name="Sha Y."/>
            <person name="Zhang B."/>
            <person name="Wu H."/>
            <person name="Tang D."/>
            <person name="Shen Q."/>
            <person name="Xue P."/>
            <person name="Zou S."/>
            <person name="Wang X."/>
            <person name="Liu X."/>
            <person name="Wang F."/>
            <person name="Yang Y."/>
            <person name="An X."/>
            <person name="Dong Z."/>
            <person name="Zhang K."/>
            <person name="Zhang X."/>
            <person name="Luo M.C."/>
            <person name="Dvorak J."/>
            <person name="Tong Y."/>
            <person name="Wang J."/>
            <person name="Yang H."/>
            <person name="Li Z."/>
            <person name="Wang D."/>
            <person name="Zhang A."/>
            <person name="Wang J."/>
        </authorList>
    </citation>
    <scope>NUCLEOTIDE SEQUENCE</scope>
    <source>
        <strain evidence="2">cv. G1812</strain>
    </source>
</reference>
<name>A0A8R7VBR1_TRIUA</name>
<protein>
    <submittedName>
        <fullName evidence="1">Uncharacterized protein</fullName>
    </submittedName>
</protein>
<proteinExistence type="predicted"/>
<keyword evidence="2" id="KW-1185">Reference proteome</keyword>
<evidence type="ECO:0000313" key="1">
    <source>
        <dbReference type="EnsemblPlants" id="TuG1812S0002109500.01.T01.s_cds1453"/>
    </source>
</evidence>
<reference evidence="1" key="2">
    <citation type="submission" date="2022-06" db="UniProtKB">
        <authorList>
            <consortium name="EnsemblPlants"/>
        </authorList>
    </citation>
    <scope>IDENTIFICATION</scope>
</reference>